<evidence type="ECO:0000256" key="8">
    <source>
        <dbReference type="ARBA" id="ARBA00022741"/>
    </source>
</evidence>
<dbReference type="FunFam" id="2.170.190.11:FF:000001">
    <property type="entry name" value="Molybdopterin molybdenumtransferase"/>
    <property type="match status" value="1"/>
</dbReference>
<dbReference type="GO" id="GO:0005524">
    <property type="term" value="F:ATP binding"/>
    <property type="evidence" value="ECO:0007669"/>
    <property type="project" value="UniProtKB-UniRule"/>
</dbReference>
<dbReference type="CDD" id="cd00886">
    <property type="entry name" value="MogA_MoaB"/>
    <property type="match status" value="1"/>
</dbReference>
<keyword evidence="10 14" id="KW-0460">Magnesium</keyword>
<dbReference type="PANTHER" id="PTHR10192">
    <property type="entry name" value="MOLYBDOPTERIN BIOSYNTHESIS PROTEIN"/>
    <property type="match status" value="1"/>
</dbReference>
<evidence type="ECO:0000256" key="5">
    <source>
        <dbReference type="ARBA" id="ARBA00022505"/>
    </source>
</evidence>
<dbReference type="PROSITE" id="PS01078">
    <property type="entry name" value="MOCF_BIOSYNTHESIS_1"/>
    <property type="match status" value="1"/>
</dbReference>
<dbReference type="GO" id="GO:0072579">
    <property type="term" value="P:glycine receptor clustering"/>
    <property type="evidence" value="ECO:0007669"/>
    <property type="project" value="TreeGrafter"/>
</dbReference>
<name>A0A6J2U4H7_DROLE</name>
<dbReference type="SUPFAM" id="SSF53218">
    <property type="entry name" value="Molybdenum cofactor biosynthesis proteins"/>
    <property type="match status" value="2"/>
</dbReference>
<evidence type="ECO:0000256" key="2">
    <source>
        <dbReference type="ARBA" id="ARBA00005046"/>
    </source>
</evidence>
<keyword evidence="11 14" id="KW-0501">Molybdenum cofactor biosynthesis</keyword>
<protein>
    <submittedName>
        <fullName evidence="17">Molybdenum cofactor synthesis protein cinnamon</fullName>
    </submittedName>
</protein>
<dbReference type="InterPro" id="IPR005110">
    <property type="entry name" value="MoeA_linker/N"/>
</dbReference>
<accession>A0A6J2U4H7</accession>
<evidence type="ECO:0000256" key="1">
    <source>
        <dbReference type="ARBA" id="ARBA00001946"/>
    </source>
</evidence>
<dbReference type="GeneID" id="115629662"/>
<dbReference type="PANTHER" id="PTHR10192:SF5">
    <property type="entry name" value="GEPHYRIN"/>
    <property type="match status" value="1"/>
</dbReference>
<evidence type="ECO:0000256" key="7">
    <source>
        <dbReference type="ARBA" id="ARBA00022723"/>
    </source>
</evidence>
<comment type="similarity">
    <text evidence="3">In the N-terminal section; belongs to the MoaB/Mog family.</text>
</comment>
<keyword evidence="7 14" id="KW-0479">Metal-binding</keyword>
<keyword evidence="5 14" id="KW-0500">Molybdenum</keyword>
<dbReference type="Gene3D" id="3.90.105.10">
    <property type="entry name" value="Molybdopterin biosynthesis moea protein, domain 2"/>
    <property type="match status" value="1"/>
</dbReference>
<dbReference type="GO" id="GO:0061598">
    <property type="term" value="F:molybdopterin adenylyltransferase activity"/>
    <property type="evidence" value="ECO:0007669"/>
    <property type="project" value="UniProtKB-UniRule"/>
</dbReference>
<dbReference type="GO" id="GO:0007529">
    <property type="term" value="P:establishment of synaptic specificity at neuromuscular junction"/>
    <property type="evidence" value="ECO:0007669"/>
    <property type="project" value="TreeGrafter"/>
</dbReference>
<gene>
    <name evidence="17" type="primary">LOC115629662</name>
</gene>
<evidence type="ECO:0000256" key="14">
    <source>
        <dbReference type="RuleBase" id="RU365090"/>
    </source>
</evidence>
<proteinExistence type="inferred from homology"/>
<comment type="cofactor">
    <cofactor evidence="1 14">
        <name>Mg(2+)</name>
        <dbReference type="ChEBI" id="CHEBI:18420"/>
    </cofactor>
</comment>
<evidence type="ECO:0000256" key="3">
    <source>
        <dbReference type="ARBA" id="ARBA00007589"/>
    </source>
</evidence>
<dbReference type="NCBIfam" id="TIGR00177">
    <property type="entry name" value="molyb_syn"/>
    <property type="match status" value="2"/>
</dbReference>
<dbReference type="GO" id="GO:0097112">
    <property type="term" value="P:gamma-aminobutyric acid receptor clustering"/>
    <property type="evidence" value="ECO:0007669"/>
    <property type="project" value="TreeGrafter"/>
</dbReference>
<dbReference type="GO" id="GO:0099634">
    <property type="term" value="C:postsynaptic specialization membrane"/>
    <property type="evidence" value="ECO:0007669"/>
    <property type="project" value="GOC"/>
</dbReference>
<comment type="similarity">
    <text evidence="14">Belongs to the MoeA family.</text>
</comment>
<dbReference type="Pfam" id="PF00994">
    <property type="entry name" value="MoCF_biosynth"/>
    <property type="match status" value="2"/>
</dbReference>
<comment type="function">
    <text evidence="14">Catalyzes two steps in the biosynthesis of the molybdenum cofactor. In the first step, molybdopterin is adenylated. Subsequently, molybdate is inserted into adenylated molybdopterin and AMP is released.</text>
</comment>
<evidence type="ECO:0000256" key="10">
    <source>
        <dbReference type="ARBA" id="ARBA00022842"/>
    </source>
</evidence>
<evidence type="ECO:0000256" key="11">
    <source>
        <dbReference type="ARBA" id="ARBA00023150"/>
    </source>
</evidence>
<evidence type="ECO:0000313" key="16">
    <source>
        <dbReference type="Proteomes" id="UP000504634"/>
    </source>
</evidence>
<dbReference type="SMART" id="SM00852">
    <property type="entry name" value="MoCF_biosynth"/>
    <property type="match status" value="2"/>
</dbReference>
<dbReference type="Gene3D" id="3.40.980.10">
    <property type="entry name" value="MoaB/Mog-like domain"/>
    <property type="match status" value="2"/>
</dbReference>
<evidence type="ECO:0000256" key="6">
    <source>
        <dbReference type="ARBA" id="ARBA00022679"/>
    </source>
</evidence>
<evidence type="ECO:0000313" key="17">
    <source>
        <dbReference type="RefSeq" id="XP_030382037.1"/>
    </source>
</evidence>
<evidence type="ECO:0000256" key="4">
    <source>
        <dbReference type="ARBA" id="ARBA00008339"/>
    </source>
</evidence>
<dbReference type="GO" id="GO:0005829">
    <property type="term" value="C:cytosol"/>
    <property type="evidence" value="ECO:0007669"/>
    <property type="project" value="TreeGrafter"/>
</dbReference>
<dbReference type="Proteomes" id="UP000504634">
    <property type="component" value="Unplaced"/>
</dbReference>
<dbReference type="FunFam" id="3.40.980.10:FF:000004">
    <property type="entry name" value="Molybdopterin molybdenumtransferase"/>
    <property type="match status" value="1"/>
</dbReference>
<dbReference type="InterPro" id="IPR005111">
    <property type="entry name" value="MoeA_C_domain_IV"/>
</dbReference>
<evidence type="ECO:0000256" key="9">
    <source>
        <dbReference type="ARBA" id="ARBA00022840"/>
    </source>
</evidence>
<dbReference type="InterPro" id="IPR001453">
    <property type="entry name" value="MoaB/Mog_dom"/>
</dbReference>
<feature type="domain" description="MoaB/Mog" evidence="15">
    <location>
        <begin position="390"/>
        <end position="528"/>
    </location>
</feature>
<dbReference type="Gene3D" id="2.170.190.11">
    <property type="entry name" value="Molybdopterin biosynthesis moea protein, domain 3"/>
    <property type="match status" value="1"/>
</dbReference>
<dbReference type="RefSeq" id="XP_030382037.1">
    <property type="nucleotide sequence ID" value="XM_030526177.1"/>
</dbReference>
<dbReference type="CDD" id="cd00887">
    <property type="entry name" value="MoeA"/>
    <property type="match status" value="1"/>
</dbReference>
<evidence type="ECO:0000256" key="13">
    <source>
        <dbReference type="ARBA" id="ARBA00047317"/>
    </source>
</evidence>
<dbReference type="CTD" id="30973"/>
<dbReference type="GO" id="GO:0061599">
    <property type="term" value="F:molybdopterin molybdotransferase activity"/>
    <property type="evidence" value="ECO:0007669"/>
    <property type="project" value="UniProtKB-UniRule"/>
</dbReference>
<dbReference type="InterPro" id="IPR036425">
    <property type="entry name" value="MoaB/Mog-like_dom_sf"/>
</dbReference>
<comment type="similarity">
    <text evidence="4">In the C-terminal section; belongs to the MoeA family.</text>
</comment>
<dbReference type="SUPFAM" id="SSF63867">
    <property type="entry name" value="MoeA C-terminal domain-like"/>
    <property type="match status" value="1"/>
</dbReference>
<dbReference type="SUPFAM" id="SSF63882">
    <property type="entry name" value="MoeA N-terminal region -like"/>
    <property type="match status" value="1"/>
</dbReference>
<dbReference type="OrthoDB" id="4349954at2759"/>
<dbReference type="InterPro" id="IPR036135">
    <property type="entry name" value="MoeA_linker/N_sf"/>
</dbReference>
<keyword evidence="8" id="KW-0547">Nucleotide-binding</keyword>
<reference evidence="17" key="1">
    <citation type="submission" date="2025-08" db="UniProtKB">
        <authorList>
            <consortium name="RefSeq"/>
        </authorList>
    </citation>
    <scope>IDENTIFICATION</scope>
    <source>
        <strain evidence="17">11010-0011.00</strain>
        <tissue evidence="17">Whole body</tissue>
    </source>
</reference>
<dbReference type="InterPro" id="IPR008284">
    <property type="entry name" value="MoCF_biosynth_CS"/>
</dbReference>
<keyword evidence="16" id="KW-1185">Reference proteome</keyword>
<comment type="catalytic activity">
    <reaction evidence="14">
        <text>molybdopterin + ATP + H(+) = adenylyl-molybdopterin + diphosphate</text>
        <dbReference type="Rhea" id="RHEA:31331"/>
        <dbReference type="ChEBI" id="CHEBI:15378"/>
        <dbReference type="ChEBI" id="CHEBI:30616"/>
        <dbReference type="ChEBI" id="CHEBI:33019"/>
        <dbReference type="ChEBI" id="CHEBI:58698"/>
        <dbReference type="ChEBI" id="CHEBI:62727"/>
    </reaction>
</comment>
<comment type="pathway">
    <text evidence="2 14">Cofactor biosynthesis; molybdopterin biosynthesis.</text>
</comment>
<organism evidence="16 17">
    <name type="scientific">Drosophila lebanonensis</name>
    <name type="common">Fruit fly</name>
    <name type="synonym">Scaptodrosophila lebanonensis</name>
    <dbReference type="NCBI Taxonomy" id="7225"/>
    <lineage>
        <taxon>Eukaryota</taxon>
        <taxon>Metazoa</taxon>
        <taxon>Ecdysozoa</taxon>
        <taxon>Arthropoda</taxon>
        <taxon>Hexapoda</taxon>
        <taxon>Insecta</taxon>
        <taxon>Pterygota</taxon>
        <taxon>Neoptera</taxon>
        <taxon>Endopterygota</taxon>
        <taxon>Diptera</taxon>
        <taxon>Brachycera</taxon>
        <taxon>Muscomorpha</taxon>
        <taxon>Ephydroidea</taxon>
        <taxon>Drosophilidae</taxon>
        <taxon>Scaptodrosophila</taxon>
    </lineage>
</organism>
<dbReference type="PROSITE" id="PS01079">
    <property type="entry name" value="MOCF_BIOSYNTHESIS_2"/>
    <property type="match status" value="1"/>
</dbReference>
<dbReference type="UniPathway" id="UPA00344"/>
<keyword evidence="6 14" id="KW-0808">Transferase</keyword>
<dbReference type="InterPro" id="IPR038987">
    <property type="entry name" value="MoeA-like"/>
</dbReference>
<dbReference type="Pfam" id="PF03453">
    <property type="entry name" value="MoeA_N"/>
    <property type="match status" value="1"/>
</dbReference>
<dbReference type="InterPro" id="IPR036688">
    <property type="entry name" value="MoeA_C_domain_IV_sf"/>
</dbReference>
<evidence type="ECO:0000259" key="15">
    <source>
        <dbReference type="SMART" id="SM00852"/>
    </source>
</evidence>
<evidence type="ECO:0000256" key="12">
    <source>
        <dbReference type="ARBA" id="ARBA00023268"/>
    </source>
</evidence>
<dbReference type="AlphaFoldDB" id="A0A6J2U4H7"/>
<dbReference type="Gene3D" id="2.40.340.10">
    <property type="entry name" value="MoeA, C-terminal, domain IV"/>
    <property type="match status" value="1"/>
</dbReference>
<dbReference type="GO" id="GO:0098970">
    <property type="term" value="P:postsynaptic neurotransmitter receptor diffusion trapping"/>
    <property type="evidence" value="ECO:0007669"/>
    <property type="project" value="TreeGrafter"/>
</dbReference>
<dbReference type="FunFam" id="2.40.340.10:FF:000007">
    <property type="entry name" value="Molybdopterin molybdenumtransferase"/>
    <property type="match status" value="1"/>
</dbReference>
<feature type="domain" description="MoaB/Mog" evidence="15">
    <location>
        <begin position="7"/>
        <end position="152"/>
    </location>
</feature>
<sequence length="627" mass="68990">MGIITFGVLTISDTCYSEPDKDRSGPCLAHLIKQAFSNTQIIEAILPDERDLIQRELRKWIDKKDVRVIITTGGTGFAPRDVTPEATKPLLDKDCSQLAMAIAIASLQKTKLAALSRGVCGIAGNTLVLNFPGSEKAVRECFEVVRDLLPHALHLLNNDLGLVQRTHAELQATVAVSPVRREDPGSTNSSATPSIVAQDRGHICPHRTGAGDDNDRNSSFPMLPVKDALDIVFNIVQRNKSLEKFQNELLSPVNIPPFRASIKDGYAVQSQGFAGAKRVVGCVAAGDEPSDYAMQEDECFKINTGAAMPVHTNCVVQVEDTKVLQRDRQGNEKLVETLVQPTNGYDVRPIGCDLRKGEKVFPEFESSRVVSKSLLASVGVQLAIRNPKIAIISTGSELLAPHQPPEPGKIYDSNSTMLDELLTYFGFDCIDVRVLSDNFETIQQTLSQLYETVDFVICTGGVSMGDKDFIKPVLESMKFKLHFGRVNMKPGKPMTFASRDEKYFFGLPGNPVSAFVTFHLFALPAIRWAAGWNLSKSMLPIIDVKLRRSQPIQLDPRPEYIRASVSSKNGKLYATINGDQISSRLQSIVGADVLIHFPGRSAEKSYAMDGDIYPASVLRFDFISQYE</sequence>
<keyword evidence="12" id="KW-0511">Multifunctional enzyme</keyword>
<dbReference type="GO" id="GO:0006777">
    <property type="term" value="P:Mo-molybdopterin cofactor biosynthetic process"/>
    <property type="evidence" value="ECO:0007669"/>
    <property type="project" value="UniProtKB-UniRule"/>
</dbReference>
<comment type="catalytic activity">
    <reaction evidence="13">
        <text>adenylyl-molybdopterin + molybdate = Mo-molybdopterin + AMP + H(+)</text>
        <dbReference type="Rhea" id="RHEA:35047"/>
        <dbReference type="ChEBI" id="CHEBI:15378"/>
        <dbReference type="ChEBI" id="CHEBI:36264"/>
        <dbReference type="ChEBI" id="CHEBI:62727"/>
        <dbReference type="ChEBI" id="CHEBI:71302"/>
        <dbReference type="ChEBI" id="CHEBI:456215"/>
        <dbReference type="EC" id="2.10.1.1"/>
    </reaction>
</comment>
<dbReference type="Pfam" id="PF03454">
    <property type="entry name" value="MoeA_C"/>
    <property type="match status" value="1"/>
</dbReference>
<dbReference type="GO" id="GO:0030425">
    <property type="term" value="C:dendrite"/>
    <property type="evidence" value="ECO:0007669"/>
    <property type="project" value="TreeGrafter"/>
</dbReference>
<dbReference type="GO" id="GO:0046872">
    <property type="term" value="F:metal ion binding"/>
    <property type="evidence" value="ECO:0007669"/>
    <property type="project" value="UniProtKB-UniRule"/>
</dbReference>
<keyword evidence="9" id="KW-0067">ATP-binding</keyword>